<feature type="transmembrane region" description="Helical" evidence="7">
    <location>
        <begin position="189"/>
        <end position="212"/>
    </location>
</feature>
<accession>A0A0H5B8Z2</accession>
<evidence type="ECO:0000256" key="3">
    <source>
        <dbReference type="ARBA" id="ARBA00022692"/>
    </source>
</evidence>
<dbReference type="KEGG" id="bvr:BVIR_232"/>
<evidence type="ECO:0000256" key="2">
    <source>
        <dbReference type="ARBA" id="ARBA00022475"/>
    </source>
</evidence>
<keyword evidence="2" id="KW-1003">Cell membrane</keyword>
<reference evidence="10" key="2">
    <citation type="submission" date="2015-11" db="EMBL/GenBank/DDBJ databases">
        <authorList>
            <person name="Zhang Y."/>
            <person name="Guo Z."/>
        </authorList>
    </citation>
    <scope>NUCLEOTIDE SEQUENCE</scope>
    <source>
        <strain evidence="10">1</strain>
    </source>
</reference>
<keyword evidence="6" id="KW-0813">Transport</keyword>
<feature type="transmembrane region" description="Helical" evidence="7">
    <location>
        <begin position="134"/>
        <end position="155"/>
    </location>
</feature>
<evidence type="ECO:0000256" key="5">
    <source>
        <dbReference type="ARBA" id="ARBA00023136"/>
    </source>
</evidence>
<dbReference type="OrthoDB" id="9794540at2"/>
<keyword evidence="11" id="KW-1185">Reference proteome</keyword>
<evidence type="ECO:0000256" key="1">
    <source>
        <dbReference type="ARBA" id="ARBA00004651"/>
    </source>
</evidence>
<dbReference type="EMBL" id="AP014854">
    <property type="protein sequence ID" value="BAR98692.1"/>
    <property type="molecule type" value="Genomic_DNA"/>
</dbReference>
<keyword evidence="6" id="KW-0653">Protein transport</keyword>
<dbReference type="GO" id="GO:0005886">
    <property type="term" value="C:plasma membrane"/>
    <property type="evidence" value="ECO:0007669"/>
    <property type="project" value="UniProtKB-SubCell"/>
</dbReference>
<dbReference type="RefSeq" id="WP_055036076.1">
    <property type="nucleotide sequence ID" value="NZ_AP014854.2"/>
</dbReference>
<dbReference type="InterPro" id="IPR002898">
    <property type="entry name" value="MotA_ExbB_proton_chnl"/>
</dbReference>
<evidence type="ECO:0000313" key="10">
    <source>
        <dbReference type="EMBL" id="CUU43970.1"/>
    </source>
</evidence>
<comment type="similarity">
    <text evidence="6">Belongs to the exbB/tolQ family.</text>
</comment>
<evidence type="ECO:0000313" key="11">
    <source>
        <dbReference type="Proteomes" id="UP000065734"/>
    </source>
</evidence>
<sequence>MARGIDPFKLGSPRIYLVRMAVFLALAALLALVLWRQIWQAFLANPGLNGVILGVLAVGLVLAVRQVTRLFAEVRWVNGVRIADPGAEVARPPVLLAPMAALLGERIGRMAISQATMRAIMDSIGNRLDESRDVLRYLTGLLVFLGLLGTFWGLIETIGSIGKVVAAMEVGADAGAMFEDLKAGLSRPLGGMGIAFSSSLFGLAGSLVLGFLDLQAGQAQTRFYTDLEDWLASVVRDIGASDQAKPAGTAALADSIRSLVEQMRGEQALMRRWVEGQAAEQAEIRKLLERLVAPSESGRR</sequence>
<dbReference type="Pfam" id="PF01618">
    <property type="entry name" value="MotA_ExbB"/>
    <property type="match status" value="1"/>
</dbReference>
<feature type="domain" description="MotA/TolQ/ExbB proton channel" evidence="8">
    <location>
        <begin position="112"/>
        <end position="167"/>
    </location>
</feature>
<dbReference type="PATRIC" id="fig|1079.6.peg.244"/>
<reference evidence="9" key="1">
    <citation type="journal article" date="2015" name="Genome Announc.">
        <title>Complete Genome Sequence of the Bacteriochlorophyll b-Producing Photosynthetic Bacterium Blastochloris viridis.</title>
        <authorList>
            <person name="Tsukatani Y."/>
            <person name="Hirose Y."/>
            <person name="Harada J."/>
            <person name="Misawa N."/>
            <person name="Mori K."/>
            <person name="Inoue K."/>
            <person name="Tamiaki H."/>
        </authorList>
    </citation>
    <scope>NUCLEOTIDE SEQUENCE [LARGE SCALE GENOMIC DNA]</scope>
    <source>
        <strain evidence="9">DSM 133</strain>
    </source>
</reference>
<comment type="subcellular location">
    <subcellularLocation>
        <location evidence="1">Cell membrane</location>
        <topology evidence="1">Multi-pass membrane protein</topology>
    </subcellularLocation>
    <subcellularLocation>
        <location evidence="6">Membrane</location>
        <topology evidence="6">Multi-pass membrane protein</topology>
    </subcellularLocation>
</comment>
<evidence type="ECO:0000313" key="9">
    <source>
        <dbReference type="EMBL" id="BAR98692.1"/>
    </source>
</evidence>
<dbReference type="EMBL" id="LN907867">
    <property type="protein sequence ID" value="CUU43970.1"/>
    <property type="molecule type" value="Genomic_DNA"/>
</dbReference>
<name>A0A0H5B8Z2_BLAVI</name>
<keyword evidence="3 7" id="KW-0812">Transmembrane</keyword>
<gene>
    <name evidence="9" type="ORF">BV133_1099</name>
    <name evidence="10" type="ORF">BVIRIDIS_29980</name>
</gene>
<proteinExistence type="inferred from homology"/>
<feature type="transmembrane region" description="Helical" evidence="7">
    <location>
        <begin position="47"/>
        <end position="65"/>
    </location>
</feature>
<dbReference type="STRING" id="1079.BVIR_232"/>
<keyword evidence="4 7" id="KW-1133">Transmembrane helix</keyword>
<feature type="transmembrane region" description="Helical" evidence="7">
    <location>
        <begin position="16"/>
        <end position="35"/>
    </location>
</feature>
<evidence type="ECO:0000259" key="8">
    <source>
        <dbReference type="Pfam" id="PF01618"/>
    </source>
</evidence>
<organism evidence="10 11">
    <name type="scientific">Blastochloris viridis</name>
    <name type="common">Rhodopseudomonas viridis</name>
    <dbReference type="NCBI Taxonomy" id="1079"/>
    <lineage>
        <taxon>Bacteria</taxon>
        <taxon>Pseudomonadati</taxon>
        <taxon>Pseudomonadota</taxon>
        <taxon>Alphaproteobacteria</taxon>
        <taxon>Hyphomicrobiales</taxon>
        <taxon>Blastochloridaceae</taxon>
        <taxon>Blastochloris</taxon>
    </lineage>
</organism>
<reference evidence="11" key="3">
    <citation type="journal article" date="2016" name="Genome Announc.">
        <title>Revised genome sequence of the purple photosynthetic bacterium Blastochloris viridis.</title>
        <authorList>
            <person name="Liu L.N."/>
            <person name="Faulkner M."/>
            <person name="Liu X."/>
            <person name="Huang F."/>
            <person name="Darby A.C."/>
            <person name="Hall N."/>
        </authorList>
    </citation>
    <scope>NUCLEOTIDE SEQUENCE [LARGE SCALE GENOMIC DNA]</scope>
    <source>
        <strain evidence="11">ATCC 19567 / DSM 133 / F</strain>
    </source>
</reference>
<protein>
    <submittedName>
        <fullName evidence="9">MotA/TolQ/ExbB proton channel family protein</fullName>
    </submittedName>
</protein>
<dbReference type="Proteomes" id="UP000065734">
    <property type="component" value="Chromosome I"/>
</dbReference>
<keyword evidence="5 7" id="KW-0472">Membrane</keyword>
<evidence type="ECO:0000256" key="7">
    <source>
        <dbReference type="SAM" id="Phobius"/>
    </source>
</evidence>
<evidence type="ECO:0000256" key="6">
    <source>
        <dbReference type="RuleBase" id="RU004057"/>
    </source>
</evidence>
<dbReference type="GO" id="GO:0015031">
    <property type="term" value="P:protein transport"/>
    <property type="evidence" value="ECO:0007669"/>
    <property type="project" value="UniProtKB-KW"/>
</dbReference>
<dbReference type="AlphaFoldDB" id="A0A0H5B8Z2"/>
<evidence type="ECO:0000256" key="4">
    <source>
        <dbReference type="ARBA" id="ARBA00022989"/>
    </source>
</evidence>